<keyword evidence="4" id="KW-1133">Transmembrane helix</keyword>
<comment type="similarity">
    <text evidence="1">Belongs to the membrane fusion protein (MFP) (TC 8.A.1) family.</text>
</comment>
<dbReference type="Gene3D" id="2.40.420.20">
    <property type="match status" value="1"/>
</dbReference>
<feature type="transmembrane region" description="Helical" evidence="4">
    <location>
        <begin position="21"/>
        <end position="38"/>
    </location>
</feature>
<dbReference type="OrthoDB" id="9806939at2"/>
<evidence type="ECO:0000259" key="5">
    <source>
        <dbReference type="Pfam" id="PF25876"/>
    </source>
</evidence>
<dbReference type="STRING" id="716816.BST96_07390"/>
<name>A0A1X9NDI3_9GAMM</name>
<dbReference type="PANTHER" id="PTHR30469:SF12">
    <property type="entry name" value="MULTIDRUG RESISTANCE PROTEIN MDTA"/>
    <property type="match status" value="1"/>
</dbReference>
<dbReference type="Proteomes" id="UP000193450">
    <property type="component" value="Chromosome"/>
</dbReference>
<dbReference type="AlphaFoldDB" id="A0A1X9NDI3"/>
<dbReference type="SUPFAM" id="SSF111369">
    <property type="entry name" value="HlyD-like secretion proteins"/>
    <property type="match status" value="1"/>
</dbReference>
<sequence length="413" mass="45891">MASPLNTLSSLFKNIRQRRGGLPLMIIAVVVVVIYLLIVTRPRLEPMDLPERVWVVEAVTAQHRNIQPQLSLYGMVFAGRESDLRAQVSGNVVVVGEKYKEGGWVKAGDLLVQIDPFEYENTLIESRAQLAEARSKLDLLERDYVRAKELHRKKDASQQFLDTAELNLEQQKSIVAQREVGVKRAQRNLEQTKLLAPYDGVVDEVNAELGMRLSTNDKVALVIDTQRLEVRFSLSNAQFGRILDQDGSVLSRPVDITWQVGNKALNYKGSIERQGAQIASETGGVDMYAVINGSDVALATPLRPGAFVQVSVADRRYDKVLSIPEQALYQQNTLYIVKDDRLDARKVDIVGSNGKEILVRAMKNQTIADGELIVVTQIREGGAGIKVRVQQRTNSQPKPIPAKAATETVTQVQ</sequence>
<evidence type="ECO:0000256" key="3">
    <source>
        <dbReference type="SAM" id="MobiDB-lite"/>
    </source>
</evidence>
<feature type="domain" description="Multidrug resistance protein MdtA-like barrel-sandwich hybrid" evidence="6">
    <location>
        <begin position="81"/>
        <end position="224"/>
    </location>
</feature>
<keyword evidence="2" id="KW-0175">Coiled coil</keyword>
<protein>
    <recommendedName>
        <fullName evidence="9">RND efflux pump membrane fusion protein barrel-sandwich domain-containing protein</fullName>
    </recommendedName>
</protein>
<dbReference type="InterPro" id="IPR058625">
    <property type="entry name" value="MdtA-like_BSH"/>
</dbReference>
<dbReference type="Pfam" id="PF25917">
    <property type="entry name" value="BSH_RND"/>
    <property type="match status" value="1"/>
</dbReference>
<dbReference type="Gene3D" id="2.40.50.100">
    <property type="match status" value="1"/>
</dbReference>
<accession>A0A1X9NDI3</accession>
<proteinExistence type="inferred from homology"/>
<dbReference type="Gene3D" id="1.10.287.470">
    <property type="entry name" value="Helix hairpin bin"/>
    <property type="match status" value="1"/>
</dbReference>
<dbReference type="KEGG" id="osg:BST96_07390"/>
<feature type="region of interest" description="Disordered" evidence="3">
    <location>
        <begin position="391"/>
        <end position="413"/>
    </location>
</feature>
<keyword evidence="4" id="KW-0472">Membrane</keyword>
<keyword evidence="8" id="KW-1185">Reference proteome</keyword>
<evidence type="ECO:0000256" key="4">
    <source>
        <dbReference type="SAM" id="Phobius"/>
    </source>
</evidence>
<feature type="domain" description="Multidrug resistance protein MdtA-like alpha-helical hairpin" evidence="5">
    <location>
        <begin position="124"/>
        <end position="192"/>
    </location>
</feature>
<dbReference type="Pfam" id="PF25876">
    <property type="entry name" value="HH_MFP_RND"/>
    <property type="match status" value="1"/>
</dbReference>
<dbReference type="EMBL" id="CP019343">
    <property type="protein sequence ID" value="ARN73955.1"/>
    <property type="molecule type" value="Genomic_DNA"/>
</dbReference>
<dbReference type="GO" id="GO:0015562">
    <property type="term" value="F:efflux transmembrane transporter activity"/>
    <property type="evidence" value="ECO:0007669"/>
    <property type="project" value="TreeGrafter"/>
</dbReference>
<dbReference type="Gene3D" id="2.40.30.170">
    <property type="match status" value="1"/>
</dbReference>
<dbReference type="InterPro" id="IPR058624">
    <property type="entry name" value="MdtA-like_HH"/>
</dbReference>
<reference evidence="7 8" key="1">
    <citation type="submission" date="2016-11" db="EMBL/GenBank/DDBJ databases">
        <title>Trade-off between light-utilization and light-protection in marine flavobacteria.</title>
        <authorList>
            <person name="Kumagai Y."/>
        </authorList>
    </citation>
    <scope>NUCLEOTIDE SEQUENCE [LARGE SCALE GENOMIC DNA]</scope>
    <source>
        <strain evidence="7 8">NBRC 107125</strain>
    </source>
</reference>
<evidence type="ECO:0000256" key="1">
    <source>
        <dbReference type="ARBA" id="ARBA00009477"/>
    </source>
</evidence>
<evidence type="ECO:0000313" key="7">
    <source>
        <dbReference type="EMBL" id="ARN73955.1"/>
    </source>
</evidence>
<evidence type="ECO:0000256" key="2">
    <source>
        <dbReference type="SAM" id="Coils"/>
    </source>
</evidence>
<organism evidence="7 8">
    <name type="scientific">Oceanicoccus sagamiensis</name>
    <dbReference type="NCBI Taxonomy" id="716816"/>
    <lineage>
        <taxon>Bacteria</taxon>
        <taxon>Pseudomonadati</taxon>
        <taxon>Pseudomonadota</taxon>
        <taxon>Gammaproteobacteria</taxon>
        <taxon>Cellvibrionales</taxon>
        <taxon>Spongiibacteraceae</taxon>
        <taxon>Oceanicoccus</taxon>
    </lineage>
</organism>
<dbReference type="InterPro" id="IPR006143">
    <property type="entry name" value="RND_pump_MFP"/>
</dbReference>
<dbReference type="PANTHER" id="PTHR30469">
    <property type="entry name" value="MULTIDRUG RESISTANCE PROTEIN MDTA"/>
    <property type="match status" value="1"/>
</dbReference>
<keyword evidence="4" id="KW-0812">Transmembrane</keyword>
<gene>
    <name evidence="7" type="ORF">BST96_07390</name>
</gene>
<feature type="coiled-coil region" evidence="2">
    <location>
        <begin position="123"/>
        <end position="150"/>
    </location>
</feature>
<evidence type="ECO:0000313" key="8">
    <source>
        <dbReference type="Proteomes" id="UP000193450"/>
    </source>
</evidence>
<dbReference type="NCBIfam" id="TIGR01730">
    <property type="entry name" value="RND_mfp"/>
    <property type="match status" value="1"/>
</dbReference>
<evidence type="ECO:0008006" key="9">
    <source>
        <dbReference type="Google" id="ProtNLM"/>
    </source>
</evidence>
<dbReference type="GO" id="GO:1990281">
    <property type="term" value="C:efflux pump complex"/>
    <property type="evidence" value="ECO:0007669"/>
    <property type="project" value="TreeGrafter"/>
</dbReference>
<evidence type="ECO:0000259" key="6">
    <source>
        <dbReference type="Pfam" id="PF25917"/>
    </source>
</evidence>
<dbReference type="RefSeq" id="WP_085758083.1">
    <property type="nucleotide sequence ID" value="NZ_CP019343.1"/>
</dbReference>